<name>A0A1C9EH46_9CAUD</name>
<dbReference type="PROSITE" id="PS50943">
    <property type="entry name" value="HTH_CROC1"/>
    <property type="match status" value="1"/>
</dbReference>
<dbReference type="InterPro" id="IPR001387">
    <property type="entry name" value="Cro/C1-type_HTH"/>
</dbReference>
<dbReference type="Gene3D" id="1.10.260.40">
    <property type="entry name" value="lambda repressor-like DNA-binding domains"/>
    <property type="match status" value="1"/>
</dbReference>
<proteinExistence type="predicted"/>
<feature type="domain" description="HTH cro/C1-type" evidence="1">
    <location>
        <begin position="18"/>
        <end position="64"/>
    </location>
</feature>
<dbReference type="GO" id="GO:0003677">
    <property type="term" value="F:DNA binding"/>
    <property type="evidence" value="ECO:0007669"/>
    <property type="project" value="InterPro"/>
</dbReference>
<dbReference type="Proteomes" id="UP000204231">
    <property type="component" value="Segment"/>
</dbReference>
<protein>
    <submittedName>
        <fullName evidence="2">Helix-turn-helix DNA binding domain protein</fullName>
    </submittedName>
</protein>
<organism evidence="2 3">
    <name type="scientific">Mycobacterium phage Tonenili</name>
    <dbReference type="NCBI Taxonomy" id="1891703"/>
    <lineage>
        <taxon>Viruses</taxon>
        <taxon>Duplodnaviria</taxon>
        <taxon>Heunggongvirae</taxon>
        <taxon>Uroviricota</taxon>
        <taxon>Caudoviricetes</taxon>
        <taxon>Ceeclamvirinae</taxon>
        <taxon>Bixzunavirus</taxon>
        <taxon>Bixzunavirus tonenili</taxon>
    </lineage>
</organism>
<evidence type="ECO:0000259" key="1">
    <source>
        <dbReference type="PROSITE" id="PS50943"/>
    </source>
</evidence>
<keyword evidence="3" id="KW-1185">Reference proteome</keyword>
<dbReference type="CDD" id="cd00093">
    <property type="entry name" value="HTH_XRE"/>
    <property type="match status" value="1"/>
</dbReference>
<dbReference type="InterPro" id="IPR039554">
    <property type="entry name" value="HigA2-like_HTH"/>
</dbReference>
<evidence type="ECO:0000313" key="2">
    <source>
        <dbReference type="EMBL" id="AON96824.1"/>
    </source>
</evidence>
<reference evidence="2 3" key="1">
    <citation type="submission" date="2016-08" db="EMBL/GenBank/DDBJ databases">
        <authorList>
            <person name="Acevedo E."/>
            <person name="Azhar M."/>
            <person name="Golebiewska U.P."/>
            <person name="Grzywna D."/>
            <person name="Guardiola R."/>
            <person name="Jackson O."/>
            <person name="John N."/>
            <person name="Kanavatsas C."/>
            <person name="Khan S."/>
            <person name="Leong J."/>
            <person name="Mansilla E."/>
            <person name="Muladjanov Y."/>
            <person name="Nouel J."/>
            <person name="Oh S."/>
            <person name="Oppedisano M."/>
            <person name="Sajid A."/>
            <person name="Samper M."/>
            <person name="Ugbeva O."/>
            <person name="Delesalle V.A."/>
            <person name="Garlena R.A."/>
            <person name="Russell D.A."/>
            <person name="Pope W.H."/>
            <person name="Jacobs-Sera D."/>
            <person name="Hendrix R.W."/>
            <person name="Hatfull G.F."/>
        </authorList>
    </citation>
    <scope>NUCLEOTIDE SEQUENCE [LARGE SCALE GENOMIC DNA]</scope>
</reference>
<gene>
    <name evidence="2" type="ORF">SEA_TONENILI_73</name>
</gene>
<evidence type="ECO:0000313" key="3">
    <source>
        <dbReference type="Proteomes" id="UP000204231"/>
    </source>
</evidence>
<dbReference type="SMART" id="SM00530">
    <property type="entry name" value="HTH_XRE"/>
    <property type="match status" value="1"/>
</dbReference>
<dbReference type="SUPFAM" id="SSF47413">
    <property type="entry name" value="lambda repressor-like DNA-binding domains"/>
    <property type="match status" value="1"/>
</dbReference>
<dbReference type="GeneID" id="29066471"/>
<dbReference type="OrthoDB" id="36188at10239"/>
<accession>A0A1C9EH46</accession>
<sequence>MTTSVVYNQLQMELITKVTEAMERNGWSQGDLERRSGVTQPNISNLLAGKRLGTLHTWNKLLRAIEAP</sequence>
<dbReference type="RefSeq" id="YP_009287937.1">
    <property type="nucleotide sequence ID" value="NC_031080.1"/>
</dbReference>
<dbReference type="KEGG" id="vg:29066471"/>
<dbReference type="EMBL" id="KX752698">
    <property type="protein sequence ID" value="AON96824.1"/>
    <property type="molecule type" value="Genomic_DNA"/>
</dbReference>
<dbReference type="Pfam" id="PF13744">
    <property type="entry name" value="HTH_37"/>
    <property type="match status" value="1"/>
</dbReference>
<dbReference type="InterPro" id="IPR010982">
    <property type="entry name" value="Lambda_DNA-bd_dom_sf"/>
</dbReference>